<dbReference type="EMBL" id="LUEZ02000188">
    <property type="protein sequence ID" value="RDB15172.1"/>
    <property type="molecule type" value="Genomic_DNA"/>
</dbReference>
<keyword evidence="3" id="KW-1185">Reference proteome</keyword>
<evidence type="ECO:0000256" key="1">
    <source>
        <dbReference type="SAM" id="MobiDB-lite"/>
    </source>
</evidence>
<evidence type="ECO:0000313" key="2">
    <source>
        <dbReference type="EMBL" id="RDB15172.1"/>
    </source>
</evidence>
<proteinExistence type="predicted"/>
<reference evidence="2" key="1">
    <citation type="submission" date="2018-04" db="EMBL/GenBank/DDBJ databases">
        <title>Whole genome sequencing of Hypsizygus marmoreus.</title>
        <authorList>
            <person name="Choi I.-G."/>
            <person name="Min B."/>
            <person name="Kim J.-G."/>
            <person name="Kim S."/>
            <person name="Oh Y.-L."/>
            <person name="Kong W.-S."/>
            <person name="Park H."/>
            <person name="Jeong J."/>
            <person name="Song E.-S."/>
        </authorList>
    </citation>
    <scope>NUCLEOTIDE SEQUENCE [LARGE SCALE GENOMIC DNA]</scope>
    <source>
        <strain evidence="2">51987-8</strain>
    </source>
</reference>
<comment type="caution">
    <text evidence="2">The sequence shown here is derived from an EMBL/GenBank/DDBJ whole genome shotgun (WGS) entry which is preliminary data.</text>
</comment>
<feature type="compositionally biased region" description="Low complexity" evidence="1">
    <location>
        <begin position="27"/>
        <end position="59"/>
    </location>
</feature>
<dbReference type="Proteomes" id="UP000076154">
    <property type="component" value="Unassembled WGS sequence"/>
</dbReference>
<feature type="compositionally biased region" description="Low complexity" evidence="1">
    <location>
        <begin position="135"/>
        <end position="169"/>
    </location>
</feature>
<feature type="region of interest" description="Disordered" evidence="1">
    <location>
        <begin position="117"/>
        <end position="190"/>
    </location>
</feature>
<name>A0A369J1A2_HYPMA</name>
<dbReference type="AlphaFoldDB" id="A0A369J1A2"/>
<organism evidence="2 3">
    <name type="scientific">Hypsizygus marmoreus</name>
    <name type="common">White beech mushroom</name>
    <name type="synonym">Agaricus marmoreus</name>
    <dbReference type="NCBI Taxonomy" id="39966"/>
    <lineage>
        <taxon>Eukaryota</taxon>
        <taxon>Fungi</taxon>
        <taxon>Dikarya</taxon>
        <taxon>Basidiomycota</taxon>
        <taxon>Agaricomycotina</taxon>
        <taxon>Agaricomycetes</taxon>
        <taxon>Agaricomycetidae</taxon>
        <taxon>Agaricales</taxon>
        <taxon>Tricholomatineae</taxon>
        <taxon>Lyophyllaceae</taxon>
        <taxon>Hypsizygus</taxon>
    </lineage>
</organism>
<feature type="region of interest" description="Disordered" evidence="1">
    <location>
        <begin position="27"/>
        <end position="60"/>
    </location>
</feature>
<gene>
    <name evidence="2" type="ORF">Hypma_004850</name>
</gene>
<accession>A0A369J1A2</accession>
<feature type="compositionally biased region" description="Low complexity" evidence="1">
    <location>
        <begin position="117"/>
        <end position="128"/>
    </location>
</feature>
<dbReference type="InParanoid" id="A0A369J1A2"/>
<sequence>MALGMTTMASGMTAAVGGTMATASGTTTMASGTTTTLPVSTTTLHGTPTTPPGTTLTPPEVMPTTLDETTTHPEATPTQDLCAEEQGSRGAFKPKDPLSRIFTDPAIVASLAAPLSSLSPMPPTSATTISQTGPTPAASTTSKKGSSSATARPSLDTSTSKTTGSTTSSVPEPNTGRKSKKAKAGKGNNPKSICKREWIAANEAGTEDEFSAHWSALMASGLDKKYTDEARGFTLWHSLQIYEARCVCEHQFTVIDWLVS</sequence>
<evidence type="ECO:0000313" key="3">
    <source>
        <dbReference type="Proteomes" id="UP000076154"/>
    </source>
</evidence>
<protein>
    <submittedName>
        <fullName evidence="2">Uncharacterized protein</fullName>
    </submittedName>
</protein>